<reference evidence="9 10" key="1">
    <citation type="submission" date="2016-03" db="EMBL/GenBank/DDBJ databases">
        <title>Niastella vici sp. nov., isolated from farmland soil.</title>
        <authorList>
            <person name="Chen L."/>
            <person name="Wang D."/>
            <person name="Yang S."/>
            <person name="Wang G."/>
        </authorList>
    </citation>
    <scope>NUCLEOTIDE SEQUENCE [LARGE SCALE GENOMIC DNA]</scope>
    <source>
        <strain evidence="9 10">DJ57</strain>
    </source>
</reference>
<dbReference type="GO" id="GO:0005829">
    <property type="term" value="C:cytosol"/>
    <property type="evidence" value="ECO:0007669"/>
    <property type="project" value="TreeGrafter"/>
</dbReference>
<dbReference type="Proteomes" id="UP000192796">
    <property type="component" value="Unassembled WGS sequence"/>
</dbReference>
<evidence type="ECO:0000313" key="10">
    <source>
        <dbReference type="Proteomes" id="UP000192796"/>
    </source>
</evidence>
<dbReference type="Gene3D" id="3.90.79.10">
    <property type="entry name" value="Nucleoside Triphosphate Pyrophosphohydrolase"/>
    <property type="match status" value="1"/>
</dbReference>
<dbReference type="EMBL" id="LVYD01000124">
    <property type="protein sequence ID" value="OQP57036.1"/>
    <property type="molecule type" value="Genomic_DNA"/>
</dbReference>
<dbReference type="CDD" id="cd24161">
    <property type="entry name" value="NUDIX_ADPRase_Ndx2"/>
    <property type="match status" value="1"/>
</dbReference>
<dbReference type="SUPFAM" id="SSF55811">
    <property type="entry name" value="Nudix"/>
    <property type="match status" value="1"/>
</dbReference>
<dbReference type="InterPro" id="IPR000086">
    <property type="entry name" value="NUDIX_hydrolase_dom"/>
</dbReference>
<dbReference type="PANTHER" id="PTHR11839">
    <property type="entry name" value="UDP/ADP-SUGAR PYROPHOSPHATASE"/>
    <property type="match status" value="1"/>
</dbReference>
<evidence type="ECO:0000256" key="7">
    <source>
        <dbReference type="ARBA" id="ARBA00032272"/>
    </source>
</evidence>
<organism evidence="9 10">
    <name type="scientific">Niastella vici</name>
    <dbReference type="NCBI Taxonomy" id="1703345"/>
    <lineage>
        <taxon>Bacteria</taxon>
        <taxon>Pseudomonadati</taxon>
        <taxon>Bacteroidota</taxon>
        <taxon>Chitinophagia</taxon>
        <taxon>Chitinophagales</taxon>
        <taxon>Chitinophagaceae</taxon>
        <taxon>Niastella</taxon>
    </lineage>
</organism>
<evidence type="ECO:0000256" key="4">
    <source>
        <dbReference type="ARBA" id="ARBA00016377"/>
    </source>
</evidence>
<comment type="caution">
    <text evidence="9">The sequence shown here is derived from an EMBL/GenBank/DDBJ whole genome shotgun (WGS) entry which is preliminary data.</text>
</comment>
<dbReference type="GO" id="GO:0016787">
    <property type="term" value="F:hydrolase activity"/>
    <property type="evidence" value="ECO:0007669"/>
    <property type="project" value="UniProtKB-KW"/>
</dbReference>
<name>A0A1V9FFN1_9BACT</name>
<dbReference type="GO" id="GO:0006753">
    <property type="term" value="P:nucleoside phosphate metabolic process"/>
    <property type="evidence" value="ECO:0007669"/>
    <property type="project" value="TreeGrafter"/>
</dbReference>
<dbReference type="STRING" id="1703345.A3860_10735"/>
<dbReference type="OrthoDB" id="9806150at2"/>
<evidence type="ECO:0000256" key="1">
    <source>
        <dbReference type="ARBA" id="ARBA00000847"/>
    </source>
</evidence>
<dbReference type="Pfam" id="PF00293">
    <property type="entry name" value="NUDIX"/>
    <property type="match status" value="1"/>
</dbReference>
<dbReference type="RefSeq" id="WP_081156000.1">
    <property type="nucleotide sequence ID" value="NZ_LVYD01000124.1"/>
</dbReference>
<evidence type="ECO:0000313" key="9">
    <source>
        <dbReference type="EMBL" id="OQP57036.1"/>
    </source>
</evidence>
<evidence type="ECO:0000256" key="6">
    <source>
        <dbReference type="ARBA" id="ARBA00032162"/>
    </source>
</evidence>
<accession>A0A1V9FFN1</accession>
<gene>
    <name evidence="9" type="ORF">A3860_10735</name>
</gene>
<comment type="cofactor">
    <cofactor evidence="2">
        <name>Mg(2+)</name>
        <dbReference type="ChEBI" id="CHEBI:18420"/>
    </cofactor>
</comment>
<sequence>MNEQDNPWKILVEKEIYENPWIKITEFDVINPSGGKGIYGKVHYQSIAVGALVLDSTLNTYLVGQYRFPLNQYSWEIPEGGGAFGVDPVESAKRELLEETGLVASAWTKIVEMYLSNSVSDEYAVIYLARELSQHTPSPEETEQLQVKKLPFEEAYQMVERGEITDSMSVAAILKVKLMLADGRIS</sequence>
<keyword evidence="10" id="KW-1185">Reference proteome</keyword>
<feature type="domain" description="Nudix hydrolase" evidence="8">
    <location>
        <begin position="44"/>
        <end position="172"/>
    </location>
</feature>
<dbReference type="GO" id="GO:0019693">
    <property type="term" value="P:ribose phosphate metabolic process"/>
    <property type="evidence" value="ECO:0007669"/>
    <property type="project" value="TreeGrafter"/>
</dbReference>
<keyword evidence="5" id="KW-0378">Hydrolase</keyword>
<proteinExistence type="inferred from homology"/>
<protein>
    <recommendedName>
        <fullName evidence="4">GDP-mannose pyrophosphatase</fullName>
    </recommendedName>
    <alternativeName>
        <fullName evidence="6">GDP-mannose hydrolase</fullName>
    </alternativeName>
    <alternativeName>
        <fullName evidence="7">GDPMK</fullName>
    </alternativeName>
</protein>
<dbReference type="PROSITE" id="PS51462">
    <property type="entry name" value="NUDIX"/>
    <property type="match status" value="1"/>
</dbReference>
<dbReference type="AlphaFoldDB" id="A0A1V9FFN1"/>
<evidence type="ECO:0000256" key="5">
    <source>
        <dbReference type="ARBA" id="ARBA00022801"/>
    </source>
</evidence>
<comment type="similarity">
    <text evidence="3">Belongs to the Nudix hydrolase family. NudK subfamily.</text>
</comment>
<dbReference type="InterPro" id="IPR015797">
    <property type="entry name" value="NUDIX_hydrolase-like_dom_sf"/>
</dbReference>
<dbReference type="PANTHER" id="PTHR11839:SF18">
    <property type="entry name" value="NUDIX HYDROLASE DOMAIN-CONTAINING PROTEIN"/>
    <property type="match status" value="1"/>
</dbReference>
<evidence type="ECO:0000256" key="2">
    <source>
        <dbReference type="ARBA" id="ARBA00001946"/>
    </source>
</evidence>
<evidence type="ECO:0000259" key="8">
    <source>
        <dbReference type="PROSITE" id="PS51462"/>
    </source>
</evidence>
<comment type="catalytic activity">
    <reaction evidence="1">
        <text>GDP-alpha-D-mannose + H2O = alpha-D-mannose 1-phosphate + GMP + 2 H(+)</text>
        <dbReference type="Rhea" id="RHEA:27978"/>
        <dbReference type="ChEBI" id="CHEBI:15377"/>
        <dbReference type="ChEBI" id="CHEBI:15378"/>
        <dbReference type="ChEBI" id="CHEBI:57527"/>
        <dbReference type="ChEBI" id="CHEBI:58115"/>
        <dbReference type="ChEBI" id="CHEBI:58409"/>
    </reaction>
</comment>
<evidence type="ECO:0000256" key="3">
    <source>
        <dbReference type="ARBA" id="ARBA00007275"/>
    </source>
</evidence>